<gene>
    <name evidence="1" type="ORF">M408DRAFT_323903</name>
</gene>
<evidence type="ECO:0000313" key="2">
    <source>
        <dbReference type="Proteomes" id="UP000054097"/>
    </source>
</evidence>
<reference evidence="2" key="2">
    <citation type="submission" date="2015-01" db="EMBL/GenBank/DDBJ databases">
        <title>Evolutionary Origins and Diversification of the Mycorrhizal Mutualists.</title>
        <authorList>
            <consortium name="DOE Joint Genome Institute"/>
            <consortium name="Mycorrhizal Genomics Consortium"/>
            <person name="Kohler A."/>
            <person name="Kuo A."/>
            <person name="Nagy L.G."/>
            <person name="Floudas D."/>
            <person name="Copeland A."/>
            <person name="Barry K.W."/>
            <person name="Cichocki N."/>
            <person name="Veneault-Fourrey C."/>
            <person name="LaButti K."/>
            <person name="Lindquist E.A."/>
            <person name="Lipzen A."/>
            <person name="Lundell T."/>
            <person name="Morin E."/>
            <person name="Murat C."/>
            <person name="Riley R."/>
            <person name="Ohm R."/>
            <person name="Sun H."/>
            <person name="Tunlid A."/>
            <person name="Henrissat B."/>
            <person name="Grigoriev I.V."/>
            <person name="Hibbett D.S."/>
            <person name="Martin F."/>
        </authorList>
    </citation>
    <scope>NUCLEOTIDE SEQUENCE [LARGE SCALE GENOMIC DNA]</scope>
    <source>
        <strain evidence="2">MAFF 305830</strain>
    </source>
</reference>
<dbReference type="Proteomes" id="UP000054097">
    <property type="component" value="Unassembled WGS sequence"/>
</dbReference>
<accession>A0A0C3ASJ5</accession>
<keyword evidence="2" id="KW-1185">Reference proteome</keyword>
<reference evidence="1 2" key="1">
    <citation type="submission" date="2014-04" db="EMBL/GenBank/DDBJ databases">
        <authorList>
            <consortium name="DOE Joint Genome Institute"/>
            <person name="Kuo A."/>
            <person name="Zuccaro A."/>
            <person name="Kohler A."/>
            <person name="Nagy L.G."/>
            <person name="Floudas D."/>
            <person name="Copeland A."/>
            <person name="Barry K.W."/>
            <person name="Cichocki N."/>
            <person name="Veneault-Fourrey C."/>
            <person name="LaButti K."/>
            <person name="Lindquist E.A."/>
            <person name="Lipzen A."/>
            <person name="Lundell T."/>
            <person name="Morin E."/>
            <person name="Murat C."/>
            <person name="Sun H."/>
            <person name="Tunlid A."/>
            <person name="Henrissat B."/>
            <person name="Grigoriev I.V."/>
            <person name="Hibbett D.S."/>
            <person name="Martin F."/>
            <person name="Nordberg H.P."/>
            <person name="Cantor M.N."/>
            <person name="Hua S.X."/>
        </authorList>
    </citation>
    <scope>NUCLEOTIDE SEQUENCE [LARGE SCALE GENOMIC DNA]</scope>
    <source>
        <strain evidence="1 2">MAFF 305830</strain>
    </source>
</reference>
<dbReference type="AlphaFoldDB" id="A0A0C3ASJ5"/>
<sequence length="449" mass="52024">MVSYTCCLQTSPPQAVRLAVNRERPMMSTYSAFPPSVRISTYILPPELWGRILWFAVDASISPHEFCDYLNFPSISLHLQFPRKYALNSPFLCGLRLVCRTFNSLMASPYLFIDASKSHNEIGTWTRALYTGNDRGTRTSLQALEKQPYIFHQIVVLQIERDDIAQDGVVDLFDILCDNAPTVLPNVQTLIFTLRKSSPLNTQVPQFWARLNDAFPRLRTLSVCGPYLARVGEEESPVTFEHLRIIDLQRMVFWWHLNYPTLQHVSVWLATTGDIQHRLAKVDSLESLICQRFYIEESTIFDWKDMPRLRLLGMPYPEIHSIPQPPPDHPLGHLHILLWRPQKGKASYFSKSHPKRLEWLVRILKQFPNVQRFTFDPQWWWGSEIEWAREGFNKIKLKSLGVHVNSCAGPNSQHRIIVVDRLPTQASTQPTAHSVPLTIWKSLVNRKYL</sequence>
<evidence type="ECO:0000313" key="1">
    <source>
        <dbReference type="EMBL" id="KIM22241.1"/>
    </source>
</evidence>
<organism evidence="1 2">
    <name type="scientific">Serendipita vermifera MAFF 305830</name>
    <dbReference type="NCBI Taxonomy" id="933852"/>
    <lineage>
        <taxon>Eukaryota</taxon>
        <taxon>Fungi</taxon>
        <taxon>Dikarya</taxon>
        <taxon>Basidiomycota</taxon>
        <taxon>Agaricomycotina</taxon>
        <taxon>Agaricomycetes</taxon>
        <taxon>Sebacinales</taxon>
        <taxon>Serendipitaceae</taxon>
        <taxon>Serendipita</taxon>
    </lineage>
</organism>
<dbReference type="HOGENOM" id="CLU_062154_0_0_1"/>
<proteinExistence type="predicted"/>
<name>A0A0C3ASJ5_SERVB</name>
<dbReference type="EMBL" id="KN824360">
    <property type="protein sequence ID" value="KIM22241.1"/>
    <property type="molecule type" value="Genomic_DNA"/>
</dbReference>
<protein>
    <submittedName>
        <fullName evidence="1">Uncharacterized protein</fullName>
    </submittedName>
</protein>